<proteinExistence type="predicted"/>
<evidence type="ECO:0000313" key="2">
    <source>
        <dbReference type="Proteomes" id="UP001567572"/>
    </source>
</evidence>
<protein>
    <submittedName>
        <fullName evidence="1">Uncharacterized protein</fullName>
    </submittedName>
</protein>
<evidence type="ECO:0000313" key="1">
    <source>
        <dbReference type="EMBL" id="MEZ3163266.1"/>
    </source>
</evidence>
<organism evidence="1 2">
    <name type="scientific">Halorubrum miltondacostae</name>
    <dbReference type="NCBI Taxonomy" id="3076378"/>
    <lineage>
        <taxon>Archaea</taxon>
        <taxon>Methanobacteriati</taxon>
        <taxon>Methanobacteriota</taxon>
        <taxon>Stenosarchaea group</taxon>
        <taxon>Halobacteria</taxon>
        <taxon>Halobacteriales</taxon>
        <taxon>Haloferacaceae</taxon>
        <taxon>Halorubrum</taxon>
    </lineage>
</organism>
<dbReference type="Proteomes" id="UP001567572">
    <property type="component" value="Unassembled WGS sequence"/>
</dbReference>
<sequence>MRSKVPSEELKQEVGDVPISAHTLQSPQTYSIGLNGLDAQTGYEARATADAVNDDATDAGSILSFTTDAPSGLEEEFDNFNQWNFQGISSSGAPISSARVAPNSTNGTAMYATEDIGHGQEVSEFNKAMTWNFDVNQQYSRVVWHYNENSGGQGGVGM</sequence>
<keyword evidence="2" id="KW-1185">Reference proteome</keyword>
<dbReference type="AlphaFoldDB" id="A0ABD5LZ29"/>
<accession>A0ABD5LZ29</accession>
<dbReference type="EMBL" id="JBEDNY010000001">
    <property type="protein sequence ID" value="MEZ3163266.1"/>
    <property type="molecule type" value="Genomic_DNA"/>
</dbReference>
<comment type="caution">
    <text evidence="1">The sequence shown here is derived from an EMBL/GenBank/DDBJ whole genome shotgun (WGS) entry which is preliminary data.</text>
</comment>
<name>A0ABD5LZ29_9EURY</name>
<gene>
    <name evidence="1" type="ORF">ABNG04_05155</name>
</gene>
<reference evidence="1 2" key="1">
    <citation type="submission" date="2024-06" db="EMBL/GenBank/DDBJ databases">
        <title>Halorubrum miltondacostae sp. nov., a potential PHA producer isolated from an inland solar saltern in Rio Maior, Portugal.</title>
        <authorList>
            <person name="Albuquerque L."/>
            <person name="Viver T."/>
            <person name="Barroso C."/>
            <person name="Claudino R."/>
            <person name="Galvan M."/>
            <person name="Simoes G."/>
            <person name="Lobo Da Cunha A."/>
            <person name="Egas C."/>
        </authorList>
    </citation>
    <scope>NUCLEOTIDE SEQUENCE [LARGE SCALE GENOMIC DNA]</scope>
    <source>
        <strain evidence="1 2">RMP-11</strain>
    </source>
</reference>
<dbReference type="RefSeq" id="WP_371160609.1">
    <property type="nucleotide sequence ID" value="NZ_JBEDNX010000001.1"/>
</dbReference>